<evidence type="ECO:0000313" key="3">
    <source>
        <dbReference type="Proteomes" id="UP001642260"/>
    </source>
</evidence>
<sequence>MPYSQNNFIIKINKFREALEKHGREQCSIGETKGLEEKELVAMATNKNLSFDYIPKSKGLNSNKIEKDTILSRSSTSKEQDQERSLLISPVGIV</sequence>
<feature type="region of interest" description="Disordered" evidence="1">
    <location>
        <begin position="71"/>
        <end position="94"/>
    </location>
</feature>
<proteinExistence type="predicted"/>
<name>A0ABC8JKG4_ERUVS</name>
<protein>
    <submittedName>
        <fullName evidence="2">Uncharacterized protein</fullName>
    </submittedName>
</protein>
<organism evidence="2 3">
    <name type="scientific">Eruca vesicaria subsp. sativa</name>
    <name type="common">Garden rocket</name>
    <name type="synonym">Eruca sativa</name>
    <dbReference type="NCBI Taxonomy" id="29727"/>
    <lineage>
        <taxon>Eukaryota</taxon>
        <taxon>Viridiplantae</taxon>
        <taxon>Streptophyta</taxon>
        <taxon>Embryophyta</taxon>
        <taxon>Tracheophyta</taxon>
        <taxon>Spermatophyta</taxon>
        <taxon>Magnoliopsida</taxon>
        <taxon>eudicotyledons</taxon>
        <taxon>Gunneridae</taxon>
        <taxon>Pentapetalae</taxon>
        <taxon>rosids</taxon>
        <taxon>malvids</taxon>
        <taxon>Brassicales</taxon>
        <taxon>Brassicaceae</taxon>
        <taxon>Brassiceae</taxon>
        <taxon>Eruca</taxon>
    </lineage>
</organism>
<evidence type="ECO:0000256" key="1">
    <source>
        <dbReference type="SAM" id="MobiDB-lite"/>
    </source>
</evidence>
<keyword evidence="3" id="KW-1185">Reference proteome</keyword>
<accession>A0ABC8JKG4</accession>
<gene>
    <name evidence="2" type="ORF">ERUC_LOCUS12388</name>
</gene>
<dbReference type="Proteomes" id="UP001642260">
    <property type="component" value="Unassembled WGS sequence"/>
</dbReference>
<dbReference type="EMBL" id="CAKOAT010117376">
    <property type="protein sequence ID" value="CAH8331537.1"/>
    <property type="molecule type" value="Genomic_DNA"/>
</dbReference>
<evidence type="ECO:0000313" key="2">
    <source>
        <dbReference type="EMBL" id="CAH8331537.1"/>
    </source>
</evidence>
<reference evidence="2 3" key="1">
    <citation type="submission" date="2022-03" db="EMBL/GenBank/DDBJ databases">
        <authorList>
            <person name="Macdonald S."/>
            <person name="Ahmed S."/>
            <person name="Newling K."/>
        </authorList>
    </citation>
    <scope>NUCLEOTIDE SEQUENCE [LARGE SCALE GENOMIC DNA]</scope>
</reference>
<feature type="compositionally biased region" description="Basic and acidic residues" evidence="1">
    <location>
        <begin position="71"/>
        <end position="84"/>
    </location>
</feature>
<comment type="caution">
    <text evidence="2">The sequence shown here is derived from an EMBL/GenBank/DDBJ whole genome shotgun (WGS) entry which is preliminary data.</text>
</comment>
<dbReference type="AlphaFoldDB" id="A0ABC8JKG4"/>